<comment type="similarity">
    <text evidence="6">Belongs to the bacterial reverse transcriptase family.</text>
</comment>
<reference evidence="9" key="1">
    <citation type="journal article" date="2015" name="Nature">
        <title>Complex archaea that bridge the gap between prokaryotes and eukaryotes.</title>
        <authorList>
            <person name="Spang A."/>
            <person name="Saw J.H."/>
            <person name="Jorgensen S.L."/>
            <person name="Zaremba-Niedzwiedzka K."/>
            <person name="Martijn J."/>
            <person name="Lind A.E."/>
            <person name="van Eijk R."/>
            <person name="Schleper C."/>
            <person name="Guy L."/>
            <person name="Ettema T.J."/>
        </authorList>
    </citation>
    <scope>NUCLEOTIDE SEQUENCE</scope>
</reference>
<dbReference type="PANTHER" id="PTHR34047:SF7">
    <property type="entry name" value="RNA-DIRECTED DNA POLYMERASE"/>
    <property type="match status" value="1"/>
</dbReference>
<evidence type="ECO:0000256" key="5">
    <source>
        <dbReference type="ARBA" id="ARBA00023118"/>
    </source>
</evidence>
<comment type="caution">
    <text evidence="9">The sequence shown here is derived from an EMBL/GenBank/DDBJ whole genome shotgun (WGS) entry which is preliminary data.</text>
</comment>
<evidence type="ECO:0000256" key="3">
    <source>
        <dbReference type="ARBA" id="ARBA00022723"/>
    </source>
</evidence>
<dbReference type="EMBL" id="LAZR01002049">
    <property type="protein sequence ID" value="KKN35276.1"/>
    <property type="molecule type" value="Genomic_DNA"/>
</dbReference>
<dbReference type="NCBIfam" id="NF038233">
    <property type="entry name" value="retron_St85_RT"/>
    <property type="match status" value="1"/>
</dbReference>
<dbReference type="GO" id="GO:0003723">
    <property type="term" value="F:RNA binding"/>
    <property type="evidence" value="ECO:0007669"/>
    <property type="project" value="InterPro"/>
</dbReference>
<dbReference type="PROSITE" id="PS50878">
    <property type="entry name" value="RT_POL"/>
    <property type="match status" value="1"/>
</dbReference>
<dbReference type="CDD" id="cd03487">
    <property type="entry name" value="RT_Bac_retron_II"/>
    <property type="match status" value="1"/>
</dbReference>
<dbReference type="InterPro" id="IPR000123">
    <property type="entry name" value="Reverse_transcriptase_msDNA"/>
</dbReference>
<dbReference type="InterPro" id="IPR051083">
    <property type="entry name" value="GrpII_Intron_Splice-Mob/Def"/>
</dbReference>
<proteinExistence type="inferred from homology"/>
<feature type="domain" description="Reverse transcriptase" evidence="8">
    <location>
        <begin position="14"/>
        <end position="237"/>
    </location>
</feature>
<keyword evidence="1" id="KW-0808">Transferase</keyword>
<protein>
    <recommendedName>
        <fullName evidence="8">Reverse transcriptase domain-containing protein</fullName>
    </recommendedName>
</protein>
<keyword evidence="5" id="KW-0051">Antiviral defense</keyword>
<evidence type="ECO:0000256" key="7">
    <source>
        <dbReference type="ARBA" id="ARBA00048173"/>
    </source>
</evidence>
<organism evidence="9">
    <name type="scientific">marine sediment metagenome</name>
    <dbReference type="NCBI Taxonomy" id="412755"/>
    <lineage>
        <taxon>unclassified sequences</taxon>
        <taxon>metagenomes</taxon>
        <taxon>ecological metagenomes</taxon>
    </lineage>
</organism>
<dbReference type="AlphaFoldDB" id="A0A0F9SE83"/>
<dbReference type="InterPro" id="IPR000477">
    <property type="entry name" value="RT_dom"/>
</dbReference>
<gene>
    <name evidence="9" type="ORF">LCGC14_0785170</name>
</gene>
<evidence type="ECO:0000259" key="8">
    <source>
        <dbReference type="PROSITE" id="PS50878"/>
    </source>
</evidence>
<dbReference type="PANTHER" id="PTHR34047">
    <property type="entry name" value="NUCLEAR INTRON MATURASE 1, MITOCHONDRIAL-RELATED"/>
    <property type="match status" value="1"/>
</dbReference>
<evidence type="ECO:0000256" key="2">
    <source>
        <dbReference type="ARBA" id="ARBA00022695"/>
    </source>
</evidence>
<dbReference type="GO" id="GO:0046872">
    <property type="term" value="F:metal ion binding"/>
    <property type="evidence" value="ECO:0007669"/>
    <property type="project" value="UniProtKB-KW"/>
</dbReference>
<dbReference type="Pfam" id="PF00078">
    <property type="entry name" value="RVT_1"/>
    <property type="match status" value="1"/>
</dbReference>
<comment type="catalytic activity">
    <reaction evidence="7">
        <text>DNA(n) + a 2'-deoxyribonucleoside 5'-triphosphate = DNA(n+1) + diphosphate</text>
        <dbReference type="Rhea" id="RHEA:22508"/>
        <dbReference type="Rhea" id="RHEA-COMP:17339"/>
        <dbReference type="Rhea" id="RHEA-COMP:17340"/>
        <dbReference type="ChEBI" id="CHEBI:33019"/>
        <dbReference type="ChEBI" id="CHEBI:61560"/>
        <dbReference type="ChEBI" id="CHEBI:173112"/>
        <dbReference type="EC" id="2.7.7.49"/>
    </reaction>
</comment>
<dbReference type="PRINTS" id="PR00866">
    <property type="entry name" value="RNADNAPOLMS"/>
</dbReference>
<keyword evidence="2" id="KW-0548">Nucleotidyltransferase</keyword>
<dbReference type="SUPFAM" id="SSF56672">
    <property type="entry name" value="DNA/RNA polymerases"/>
    <property type="match status" value="1"/>
</dbReference>
<dbReference type="GO" id="GO:0051607">
    <property type="term" value="P:defense response to virus"/>
    <property type="evidence" value="ECO:0007669"/>
    <property type="project" value="UniProtKB-KW"/>
</dbReference>
<sequence length="310" mass="35196">MIIKHLSDTLFLAEHDIVRFSLSSPHRYKVYEIPKRNSKKTRTIAHPSKELKFIQRTLVDYLSKILPVHGAAFAYKKGIGIKDNARQHAKSKYLLKMDFKDFFPSITPELFFSVAKAHGIEFNKEDRIVLTGLLFWKPEGSDGLVLSIGAPTSPLISNFVMYIFDQKLSDECLNRKVTYTRYADDITFSTRIKNTLFELPHLITSLLTKTVDGVVINPDKTVFTSRAHNRHVTGVTLTNEGELSIGRERKRLISSMIHKSKFSKLSSEDASNLLGLISYATHIESQFLDRMTKKYGAEVLQAIKDRAVGS</sequence>
<dbReference type="InterPro" id="IPR043502">
    <property type="entry name" value="DNA/RNA_pol_sf"/>
</dbReference>
<accession>A0A0F9SE83</accession>
<keyword evidence="4" id="KW-0460">Magnesium</keyword>
<evidence type="ECO:0000313" key="9">
    <source>
        <dbReference type="EMBL" id="KKN35276.1"/>
    </source>
</evidence>
<evidence type="ECO:0000256" key="6">
    <source>
        <dbReference type="ARBA" id="ARBA00034120"/>
    </source>
</evidence>
<evidence type="ECO:0000256" key="4">
    <source>
        <dbReference type="ARBA" id="ARBA00022842"/>
    </source>
</evidence>
<evidence type="ECO:0000256" key="1">
    <source>
        <dbReference type="ARBA" id="ARBA00022679"/>
    </source>
</evidence>
<name>A0A0F9SE83_9ZZZZ</name>
<keyword evidence="3" id="KW-0479">Metal-binding</keyword>
<dbReference type="GO" id="GO:0003964">
    <property type="term" value="F:RNA-directed DNA polymerase activity"/>
    <property type="evidence" value="ECO:0007669"/>
    <property type="project" value="UniProtKB-EC"/>
</dbReference>